<feature type="domain" description="Disease resistance protein At4g27190-like leucine-rich repeats" evidence="2">
    <location>
        <begin position="593"/>
        <end position="746"/>
    </location>
</feature>
<feature type="domain" description="Disease resistance protein At4g27190-like leucine-rich repeats" evidence="2">
    <location>
        <begin position="344"/>
        <end position="493"/>
    </location>
</feature>
<evidence type="ECO:0000256" key="1">
    <source>
        <dbReference type="ARBA" id="ARBA00022821"/>
    </source>
</evidence>
<dbReference type="Gene3D" id="3.80.10.10">
    <property type="entry name" value="Ribonuclease Inhibitor"/>
    <property type="match status" value="6"/>
</dbReference>
<dbReference type="InterPro" id="IPR057135">
    <property type="entry name" value="At4g27190-like_LRR"/>
</dbReference>
<organism evidence="3 4">
    <name type="scientific">Punica granatum</name>
    <name type="common">Pomegranate</name>
    <dbReference type="NCBI Taxonomy" id="22663"/>
    <lineage>
        <taxon>Eukaryota</taxon>
        <taxon>Viridiplantae</taxon>
        <taxon>Streptophyta</taxon>
        <taxon>Embryophyta</taxon>
        <taxon>Tracheophyta</taxon>
        <taxon>Spermatophyta</taxon>
        <taxon>Magnoliopsida</taxon>
        <taxon>eudicotyledons</taxon>
        <taxon>Gunneridae</taxon>
        <taxon>Pentapetalae</taxon>
        <taxon>rosids</taxon>
        <taxon>malvids</taxon>
        <taxon>Myrtales</taxon>
        <taxon>Lythraceae</taxon>
        <taxon>Punica</taxon>
    </lineage>
</organism>
<evidence type="ECO:0000259" key="2">
    <source>
        <dbReference type="Pfam" id="PF23247"/>
    </source>
</evidence>
<dbReference type="EMBL" id="MTKT01004293">
    <property type="protein sequence ID" value="OWM71920.1"/>
    <property type="molecule type" value="Genomic_DNA"/>
</dbReference>
<dbReference type="PANTHER" id="PTHR33463">
    <property type="entry name" value="NB-ARC DOMAIN-CONTAINING PROTEIN-RELATED"/>
    <property type="match status" value="1"/>
</dbReference>
<evidence type="ECO:0000313" key="4">
    <source>
        <dbReference type="Proteomes" id="UP000197138"/>
    </source>
</evidence>
<sequence>MSLPELKEVELYDLPRLMHVVEGGFGSHRVLLGFPSLTKVEVDECKSLMDMFPTATATTLSKLEEVSIQDCDNMQEVIAKEEEGEGIDELAFPRLSSLKLHDLKNLICFSSASCSFYFPSLEDLSLKDCHKMEAFISPKAHTETAALFFNEKAELPKLVKVEIARIGLEELSSHTQIPTGSLRSLRQPVMFSWPEFHGVPFLAMKRLQRLESLCLQGKGSESLLLSMLTQSLTSLEIYGCQQRNLFTTSQVKCLQHLQCLKIESCDILENVVTDGEAPATRGIVFPCLTNLKLRDLPELCSFYHKRHTSGKESHEESSQKDEDGLHHQIQPSLFWVEQVSFPSLEKLAISRIGKLKMIWYGLVAPDAFKKLTKIKVESCNKLEHVFKSDMAQSSVNLEKLSITDCSSLSVIYDLQGLIVNPGVENAATTAHLKELNLHGLSELKHIWNGDPTGIVSFQNLSTVDVTRCGSLTYLFPASLAESLLKLEKLTIRTSGQLEVVVADNEVDKVSDDRKLLFPELEDLTLEKLQELKSFHSGRCISQFPFLKKLTVEGAGDLVELLASDFGSFSAPSKKSSPVQQPFFLVDKVSFPRLEELSIRGMKNLGTVWRGQITGEYCFSKLKEITVESCAALVTIFPPNTVRALRKLEKLHVEFCPSLRVIYDMQGLTQDRVEYSDHVVVGAQLKELHLWNLPKLEHIWNIAHPGRILSFHNLGSVKVRKCESLKYVFPPSVAKVLYNLDVLWIENNRGLEEIVAAAVEKAEIAAGTSEFVFPRATSLKLSGLLGLNSFCQRRHISKWPSLEELEIDGCDRIQTLFCHIDFFQDAPGNRNDVESPPQQTLFLVDKV</sequence>
<dbReference type="PANTHER" id="PTHR33463:SF198">
    <property type="entry name" value="RPP4C3"/>
    <property type="match status" value="1"/>
</dbReference>
<feature type="domain" description="Disease resistance protein At4g27190-like leucine-rich repeats" evidence="2">
    <location>
        <begin position="228"/>
        <end position="307"/>
    </location>
</feature>
<dbReference type="SUPFAM" id="SSF52058">
    <property type="entry name" value="L domain-like"/>
    <property type="match status" value="1"/>
</dbReference>
<reference evidence="4" key="1">
    <citation type="journal article" date="2017" name="Plant J.">
        <title>The pomegranate (Punica granatum L.) genome and the genomics of punicalagin biosynthesis.</title>
        <authorList>
            <person name="Qin G."/>
            <person name="Xu C."/>
            <person name="Ming R."/>
            <person name="Tang H."/>
            <person name="Guyot R."/>
            <person name="Kramer E.M."/>
            <person name="Hu Y."/>
            <person name="Yi X."/>
            <person name="Qi Y."/>
            <person name="Xu X."/>
            <person name="Gao Z."/>
            <person name="Pan H."/>
            <person name="Jian J."/>
            <person name="Tian Y."/>
            <person name="Yue Z."/>
            <person name="Xu Y."/>
        </authorList>
    </citation>
    <scope>NUCLEOTIDE SEQUENCE [LARGE SCALE GENOMIC DNA]</scope>
    <source>
        <strain evidence="4">cv. Dabenzi</strain>
    </source>
</reference>
<dbReference type="Pfam" id="PF23247">
    <property type="entry name" value="LRR_RPS2"/>
    <property type="match status" value="4"/>
</dbReference>
<dbReference type="Proteomes" id="UP000197138">
    <property type="component" value="Unassembled WGS sequence"/>
</dbReference>
<dbReference type="SUPFAM" id="SSF52047">
    <property type="entry name" value="RNI-like"/>
    <property type="match status" value="1"/>
</dbReference>
<feature type="domain" description="Disease resistance protein At4g27190-like leucine-rich repeats" evidence="2">
    <location>
        <begin position="4"/>
        <end position="72"/>
    </location>
</feature>
<dbReference type="InterPro" id="IPR050905">
    <property type="entry name" value="Plant_NBS-LRR"/>
</dbReference>
<protein>
    <recommendedName>
        <fullName evidence="2">Disease resistance protein At4g27190-like leucine-rich repeats domain-containing protein</fullName>
    </recommendedName>
</protein>
<dbReference type="InterPro" id="IPR032675">
    <property type="entry name" value="LRR_dom_sf"/>
</dbReference>
<accession>A0A218WHS3</accession>
<dbReference type="AlphaFoldDB" id="A0A218WHS3"/>
<gene>
    <name evidence="3" type="ORF">CDL15_Pgr017803</name>
</gene>
<name>A0A218WHS3_PUNGR</name>
<comment type="caution">
    <text evidence="3">The sequence shown here is derived from an EMBL/GenBank/DDBJ whole genome shotgun (WGS) entry which is preliminary data.</text>
</comment>
<keyword evidence="1" id="KW-0611">Plant defense</keyword>
<proteinExistence type="predicted"/>
<evidence type="ECO:0000313" key="3">
    <source>
        <dbReference type="EMBL" id="OWM71920.1"/>
    </source>
</evidence>